<proteinExistence type="predicted"/>
<reference evidence="3 4" key="1">
    <citation type="submission" date="2018-03" db="EMBL/GenBank/DDBJ databases">
        <title>Genomic Encyclopedia of Archaeal and Bacterial Type Strains, Phase II (KMG-II): from individual species to whole genera.</title>
        <authorList>
            <person name="Goeker M."/>
        </authorList>
    </citation>
    <scope>NUCLEOTIDE SEQUENCE [LARGE SCALE GENOMIC DNA]</scope>
    <source>
        <strain evidence="3 4">DSM 29328</strain>
    </source>
</reference>
<name>A0A2T0RSK7_9RHOB</name>
<sequence length="185" mass="19470">MRLMLPALLVTLALAACGDAPVRYAAQPVPSGAPIRINVSQLEVREVSLPAYARTEEIWRETAAGALEADASTLWADDPARGMTQELTSHLSALSGARVAAEPWPFEDLPQARLVVRMDEMVAGIDGTFRMSGQYFVARLSSGRDASGSFRVAAPIAPDSGAAGVAAARAAAVRDLARLIADRGL</sequence>
<organism evidence="3 4">
    <name type="scientific">Aliiruegeria haliotis</name>
    <dbReference type="NCBI Taxonomy" id="1280846"/>
    <lineage>
        <taxon>Bacteria</taxon>
        <taxon>Pseudomonadati</taxon>
        <taxon>Pseudomonadota</taxon>
        <taxon>Alphaproteobacteria</taxon>
        <taxon>Rhodobacterales</taxon>
        <taxon>Roseobacteraceae</taxon>
        <taxon>Aliiruegeria</taxon>
    </lineage>
</organism>
<comment type="caution">
    <text evidence="3">The sequence shown here is derived from an EMBL/GenBank/DDBJ whole genome shotgun (WGS) entry which is preliminary data.</text>
</comment>
<gene>
    <name evidence="3" type="ORF">CLV78_10349</name>
</gene>
<feature type="signal peptide" evidence="1">
    <location>
        <begin position="1"/>
        <end position="25"/>
    </location>
</feature>
<evidence type="ECO:0000313" key="4">
    <source>
        <dbReference type="Proteomes" id="UP000239480"/>
    </source>
</evidence>
<evidence type="ECO:0000313" key="3">
    <source>
        <dbReference type="EMBL" id="PRY24185.1"/>
    </source>
</evidence>
<dbReference type="InterPro" id="IPR005586">
    <property type="entry name" value="ABC_trans_aux"/>
</dbReference>
<dbReference type="Pfam" id="PF03886">
    <property type="entry name" value="ABC_trans_aux"/>
    <property type="match status" value="1"/>
</dbReference>
<accession>A0A2T0RSK7</accession>
<evidence type="ECO:0000259" key="2">
    <source>
        <dbReference type="Pfam" id="PF03886"/>
    </source>
</evidence>
<protein>
    <recommendedName>
        <fullName evidence="2">ABC-type transport auxiliary lipoprotein component domain-containing protein</fullName>
    </recommendedName>
</protein>
<dbReference type="RefSeq" id="WP_106204572.1">
    <property type="nucleotide sequence ID" value="NZ_PVTD01000003.1"/>
</dbReference>
<dbReference type="AlphaFoldDB" id="A0A2T0RSK7"/>
<keyword evidence="1" id="KW-0732">Signal</keyword>
<dbReference type="Gene3D" id="3.40.50.10610">
    <property type="entry name" value="ABC-type transport auxiliary lipoprotein component"/>
    <property type="match status" value="1"/>
</dbReference>
<dbReference type="EMBL" id="PVTD01000003">
    <property type="protein sequence ID" value="PRY24185.1"/>
    <property type="molecule type" value="Genomic_DNA"/>
</dbReference>
<dbReference type="Proteomes" id="UP000239480">
    <property type="component" value="Unassembled WGS sequence"/>
</dbReference>
<feature type="chain" id="PRO_5015541435" description="ABC-type transport auxiliary lipoprotein component domain-containing protein" evidence="1">
    <location>
        <begin position="26"/>
        <end position="185"/>
    </location>
</feature>
<dbReference type="OrthoDB" id="7858211at2"/>
<dbReference type="PROSITE" id="PS51257">
    <property type="entry name" value="PROKAR_LIPOPROTEIN"/>
    <property type="match status" value="1"/>
</dbReference>
<dbReference type="SUPFAM" id="SSF159594">
    <property type="entry name" value="XCC0632-like"/>
    <property type="match status" value="1"/>
</dbReference>
<feature type="domain" description="ABC-type transport auxiliary lipoprotein component" evidence="2">
    <location>
        <begin position="30"/>
        <end position="181"/>
    </location>
</feature>
<keyword evidence="4" id="KW-1185">Reference proteome</keyword>
<evidence type="ECO:0000256" key="1">
    <source>
        <dbReference type="SAM" id="SignalP"/>
    </source>
</evidence>